<dbReference type="GO" id="GO:0006749">
    <property type="term" value="P:glutathione metabolic process"/>
    <property type="evidence" value="ECO:0007669"/>
    <property type="project" value="TreeGrafter"/>
</dbReference>
<dbReference type="SUPFAM" id="SSF47616">
    <property type="entry name" value="GST C-terminal domain-like"/>
    <property type="match status" value="1"/>
</dbReference>
<proteinExistence type="inferred from homology"/>
<dbReference type="InterPro" id="IPR010987">
    <property type="entry name" value="Glutathione-S-Trfase_C-like"/>
</dbReference>
<gene>
    <name evidence="8" type="ORF">CAMP_LOCUS17505</name>
</gene>
<dbReference type="InterPro" id="IPR004046">
    <property type="entry name" value="GST_C"/>
</dbReference>
<dbReference type="EC" id="2.5.1.18" evidence="1"/>
<dbReference type="PROSITE" id="PS50405">
    <property type="entry name" value="GST_CTER"/>
    <property type="match status" value="1"/>
</dbReference>
<dbReference type="SFLD" id="SFLDS00019">
    <property type="entry name" value="Glutathione_Transferase_(cytos"/>
    <property type="match status" value="1"/>
</dbReference>
<dbReference type="InterPro" id="IPR036282">
    <property type="entry name" value="Glutathione-S-Trfase_C_sf"/>
</dbReference>
<dbReference type="SFLD" id="SFLDG01205">
    <property type="entry name" value="AMPS.1"/>
    <property type="match status" value="1"/>
</dbReference>
<dbReference type="FunFam" id="3.40.30.10:FF:000035">
    <property type="entry name" value="hematopoietic prostaglandin D synthase"/>
    <property type="match status" value="1"/>
</dbReference>
<dbReference type="InterPro" id="IPR050213">
    <property type="entry name" value="GST_superfamily"/>
</dbReference>
<evidence type="ECO:0000256" key="5">
    <source>
        <dbReference type="ARBA" id="ARBA00078118"/>
    </source>
</evidence>
<evidence type="ECO:0000259" key="7">
    <source>
        <dbReference type="PROSITE" id="PS50405"/>
    </source>
</evidence>
<name>A0A9P1J329_9PELO</name>
<dbReference type="PANTHER" id="PTHR11571:SF261">
    <property type="entry name" value="GLUTATHIONE S-TRANSFERASE GST-36-RELATED"/>
    <property type="match status" value="1"/>
</dbReference>
<organism evidence="8 9">
    <name type="scientific">Caenorhabditis angaria</name>
    <dbReference type="NCBI Taxonomy" id="860376"/>
    <lineage>
        <taxon>Eukaryota</taxon>
        <taxon>Metazoa</taxon>
        <taxon>Ecdysozoa</taxon>
        <taxon>Nematoda</taxon>
        <taxon>Chromadorea</taxon>
        <taxon>Rhabditida</taxon>
        <taxon>Rhabditina</taxon>
        <taxon>Rhabditomorpha</taxon>
        <taxon>Rhabditoidea</taxon>
        <taxon>Rhabditidae</taxon>
        <taxon>Peloderinae</taxon>
        <taxon>Caenorhabditis</taxon>
    </lineage>
</organism>
<dbReference type="Pfam" id="PF02798">
    <property type="entry name" value="GST_N"/>
    <property type="match status" value="1"/>
</dbReference>
<evidence type="ECO:0000313" key="8">
    <source>
        <dbReference type="EMBL" id="CAI5454868.1"/>
    </source>
</evidence>
<comment type="caution">
    <text evidence="8">The sequence shown here is derived from an EMBL/GenBank/DDBJ whole genome shotgun (WGS) entry which is preliminary data.</text>
</comment>
<dbReference type="InterPro" id="IPR004045">
    <property type="entry name" value="Glutathione_S-Trfase_N"/>
</dbReference>
<dbReference type="EMBL" id="CANHGI010000006">
    <property type="protein sequence ID" value="CAI5454868.1"/>
    <property type="molecule type" value="Genomic_DNA"/>
</dbReference>
<accession>A0A9P1J329</accession>
<evidence type="ECO:0000259" key="6">
    <source>
        <dbReference type="PROSITE" id="PS50404"/>
    </source>
</evidence>
<feature type="domain" description="GST C-terminal" evidence="7">
    <location>
        <begin position="81"/>
        <end position="210"/>
    </location>
</feature>
<evidence type="ECO:0000256" key="2">
    <source>
        <dbReference type="ARBA" id="ARBA00022679"/>
    </source>
</evidence>
<dbReference type="CDD" id="cd03192">
    <property type="entry name" value="GST_C_Sigma_like"/>
    <property type="match status" value="1"/>
</dbReference>
<dbReference type="Gene3D" id="3.40.30.10">
    <property type="entry name" value="Glutaredoxin"/>
    <property type="match status" value="1"/>
</dbReference>
<dbReference type="PANTHER" id="PTHR11571">
    <property type="entry name" value="GLUTATHIONE S-TRANSFERASE"/>
    <property type="match status" value="1"/>
</dbReference>
<dbReference type="SUPFAM" id="SSF52833">
    <property type="entry name" value="Thioredoxin-like"/>
    <property type="match status" value="1"/>
</dbReference>
<dbReference type="Proteomes" id="UP001152747">
    <property type="component" value="Unassembled WGS sequence"/>
</dbReference>
<dbReference type="GO" id="GO:0004364">
    <property type="term" value="F:glutathione transferase activity"/>
    <property type="evidence" value="ECO:0007669"/>
    <property type="project" value="UniProtKB-EC"/>
</dbReference>
<feature type="domain" description="GST N-terminal" evidence="6">
    <location>
        <begin position="2"/>
        <end position="79"/>
    </location>
</feature>
<dbReference type="SFLD" id="SFLDG00363">
    <property type="entry name" value="AMPS_(cytGST):_Alpha-__Mu-__Pi"/>
    <property type="match status" value="1"/>
</dbReference>
<dbReference type="FunFam" id="1.20.1050.10:FF:000076">
    <property type="entry name" value="Probable glutathione S-transferase gst-36"/>
    <property type="match status" value="1"/>
</dbReference>
<dbReference type="InterPro" id="IPR036249">
    <property type="entry name" value="Thioredoxin-like_sf"/>
</dbReference>
<dbReference type="Gene3D" id="1.20.1050.10">
    <property type="match status" value="1"/>
</dbReference>
<sequence>MPSFKFYYFDFRGRGEVIRLLFHLAGEQFTDERVTFETWGALKPQMPLGQIPVLDIDGVKIGQTTAIARYLGHQFHRAGTNAVECARLDMIADVIQEMTNSSGFANFPKVSLGLIGGDKTHIFKTEVVPEIEKYAPLVEKFLLDNGNNGLFQGDRETWVDVFAAESFAKLIDYGSPDALDAYPHILALINRVFNHPNIKSYIATRKQTPF</sequence>
<dbReference type="Pfam" id="PF14497">
    <property type="entry name" value="GST_C_3"/>
    <property type="match status" value="1"/>
</dbReference>
<protein>
    <recommendedName>
        <fullName evidence="1">glutathione transferase</fullName>
        <ecNumber evidence="1">2.5.1.18</ecNumber>
    </recommendedName>
    <alternativeName>
        <fullName evidence="5">GST class-sigma</fullName>
    </alternativeName>
</protein>
<keyword evidence="2" id="KW-0808">Transferase</keyword>
<comment type="catalytic activity">
    <reaction evidence="4">
        <text>RX + glutathione = an S-substituted glutathione + a halide anion + H(+)</text>
        <dbReference type="Rhea" id="RHEA:16437"/>
        <dbReference type="ChEBI" id="CHEBI:15378"/>
        <dbReference type="ChEBI" id="CHEBI:16042"/>
        <dbReference type="ChEBI" id="CHEBI:17792"/>
        <dbReference type="ChEBI" id="CHEBI:57925"/>
        <dbReference type="ChEBI" id="CHEBI:90779"/>
        <dbReference type="EC" id="2.5.1.18"/>
    </reaction>
</comment>
<evidence type="ECO:0000313" key="9">
    <source>
        <dbReference type="Proteomes" id="UP001152747"/>
    </source>
</evidence>
<comment type="similarity">
    <text evidence="3">Belongs to the GST superfamily. Sigma family.</text>
</comment>
<dbReference type="CDD" id="cd03039">
    <property type="entry name" value="GST_N_Sigma_like"/>
    <property type="match status" value="1"/>
</dbReference>
<evidence type="ECO:0000256" key="3">
    <source>
        <dbReference type="ARBA" id="ARBA00038317"/>
    </source>
</evidence>
<dbReference type="InterPro" id="IPR040079">
    <property type="entry name" value="Glutathione_S-Trfase"/>
</dbReference>
<dbReference type="PROSITE" id="PS50404">
    <property type="entry name" value="GST_NTER"/>
    <property type="match status" value="1"/>
</dbReference>
<evidence type="ECO:0000256" key="1">
    <source>
        <dbReference type="ARBA" id="ARBA00012452"/>
    </source>
</evidence>
<dbReference type="AlphaFoldDB" id="A0A9P1J329"/>
<dbReference type="GO" id="GO:0004602">
    <property type="term" value="F:glutathione peroxidase activity"/>
    <property type="evidence" value="ECO:0007669"/>
    <property type="project" value="UniProtKB-ARBA"/>
</dbReference>
<dbReference type="OrthoDB" id="414243at2759"/>
<keyword evidence="9" id="KW-1185">Reference proteome</keyword>
<reference evidence="8" key="1">
    <citation type="submission" date="2022-11" db="EMBL/GenBank/DDBJ databases">
        <authorList>
            <person name="Kikuchi T."/>
        </authorList>
    </citation>
    <scope>NUCLEOTIDE SEQUENCE</scope>
    <source>
        <strain evidence="8">PS1010</strain>
    </source>
</reference>
<evidence type="ECO:0000256" key="4">
    <source>
        <dbReference type="ARBA" id="ARBA00047960"/>
    </source>
</evidence>